<organism evidence="2 3">
    <name type="scientific">Ostreobium quekettii</name>
    <dbReference type="NCBI Taxonomy" id="121088"/>
    <lineage>
        <taxon>Eukaryota</taxon>
        <taxon>Viridiplantae</taxon>
        <taxon>Chlorophyta</taxon>
        <taxon>core chlorophytes</taxon>
        <taxon>Ulvophyceae</taxon>
        <taxon>TCBD clade</taxon>
        <taxon>Bryopsidales</taxon>
        <taxon>Ostreobineae</taxon>
        <taxon>Ostreobiaceae</taxon>
        <taxon>Ostreobium</taxon>
    </lineage>
</organism>
<dbReference type="Gene3D" id="3.20.20.220">
    <property type="match status" value="1"/>
</dbReference>
<dbReference type="SUPFAM" id="SSF51730">
    <property type="entry name" value="FAD-linked oxidoreductase"/>
    <property type="match status" value="1"/>
</dbReference>
<dbReference type="OrthoDB" id="508969at2759"/>
<dbReference type="AlphaFoldDB" id="A0A8S1IKT3"/>
<evidence type="ECO:0000313" key="2">
    <source>
        <dbReference type="EMBL" id="CAD7695540.1"/>
    </source>
</evidence>
<proteinExistence type="predicted"/>
<keyword evidence="1" id="KW-0560">Oxidoreductase</keyword>
<dbReference type="GO" id="GO:0016491">
    <property type="term" value="F:oxidoreductase activity"/>
    <property type="evidence" value="ECO:0007669"/>
    <property type="project" value="UniProtKB-KW"/>
</dbReference>
<gene>
    <name evidence="2" type="ORF">OSTQU699_LOCUS901</name>
</gene>
<evidence type="ECO:0000256" key="1">
    <source>
        <dbReference type="ARBA" id="ARBA00023002"/>
    </source>
</evidence>
<sequence>MAAPYLQRTSWRYMFPPSSRPHGCHAQAIGAIWTARVALRSLASDAHTPHCHNGNQAKGCDNETNLKQGAKPLRAFMLTLERSIGKRAGLDNELWATGLFDAGVVPDLPVDAHKGAVDKEDHPKEPQLQWLVGRGQGAHTQRGRIQSVAAQMRSESTLRSLLQSAQSGCSEDPPLTGILVVSGTGHLKSAAADQARHPSRDSFWLLKEARSMQEQGLLSSAVRICAVENPLVETSADRLARKVDCGAEVIFTQPPLAWQPFEHWLNDADKLGLLGTVQVVVGLPMVTSSQNFSFWSKLCEADGLAAVEETAAKLSCTGDAQPEAEADLFLKWNRDLISKVQSLNGIAGMHVMPLSKEAHRMTMSMLADGSLKKPDM</sequence>
<reference evidence="2" key="1">
    <citation type="submission" date="2020-12" db="EMBL/GenBank/DDBJ databases">
        <authorList>
            <person name="Iha C."/>
        </authorList>
    </citation>
    <scope>NUCLEOTIDE SEQUENCE</scope>
</reference>
<comment type="caution">
    <text evidence="2">The sequence shown here is derived from an EMBL/GenBank/DDBJ whole genome shotgun (WGS) entry which is preliminary data.</text>
</comment>
<keyword evidence="3" id="KW-1185">Reference proteome</keyword>
<name>A0A8S1IKT3_9CHLO</name>
<dbReference type="EMBL" id="CAJHUC010000359">
    <property type="protein sequence ID" value="CAD7695540.1"/>
    <property type="molecule type" value="Genomic_DNA"/>
</dbReference>
<dbReference type="InterPro" id="IPR029041">
    <property type="entry name" value="FAD-linked_oxidoreductase-like"/>
</dbReference>
<evidence type="ECO:0000313" key="3">
    <source>
        <dbReference type="Proteomes" id="UP000708148"/>
    </source>
</evidence>
<protein>
    <submittedName>
        <fullName evidence="2">Uncharacterized protein</fullName>
    </submittedName>
</protein>
<accession>A0A8S1IKT3</accession>
<dbReference type="Proteomes" id="UP000708148">
    <property type="component" value="Unassembled WGS sequence"/>
</dbReference>